<organism evidence="4 5">
    <name type="scientific">Methylobacterium phyllostachyos</name>
    <dbReference type="NCBI Taxonomy" id="582672"/>
    <lineage>
        <taxon>Bacteria</taxon>
        <taxon>Pseudomonadati</taxon>
        <taxon>Pseudomonadota</taxon>
        <taxon>Alphaproteobacteria</taxon>
        <taxon>Hyphomicrobiales</taxon>
        <taxon>Methylobacteriaceae</taxon>
        <taxon>Methylobacterium</taxon>
    </lineage>
</organism>
<gene>
    <name evidence="4" type="ORF">SAMN05216360_10923</name>
</gene>
<dbReference type="Pfam" id="PF01476">
    <property type="entry name" value="LysM"/>
    <property type="match status" value="1"/>
</dbReference>
<keyword evidence="5" id="KW-1185">Reference proteome</keyword>
<feature type="region of interest" description="Disordered" evidence="1">
    <location>
        <begin position="395"/>
        <end position="467"/>
    </location>
</feature>
<keyword evidence="2" id="KW-0472">Membrane</keyword>
<dbReference type="InterPro" id="IPR052196">
    <property type="entry name" value="Bact_Kbp"/>
</dbReference>
<reference evidence="5" key="1">
    <citation type="submission" date="2016-10" db="EMBL/GenBank/DDBJ databases">
        <authorList>
            <person name="Varghese N."/>
            <person name="Submissions S."/>
        </authorList>
    </citation>
    <scope>NUCLEOTIDE SEQUENCE [LARGE SCALE GENOMIC DNA]</scope>
    <source>
        <strain evidence="5">BL47</strain>
    </source>
</reference>
<feature type="region of interest" description="Disordered" evidence="1">
    <location>
        <begin position="241"/>
        <end position="322"/>
    </location>
</feature>
<dbReference type="PANTHER" id="PTHR34700">
    <property type="entry name" value="POTASSIUM BINDING PROTEIN KBP"/>
    <property type="match status" value="1"/>
</dbReference>
<dbReference type="STRING" id="582672.SAMN05216360_10923"/>
<proteinExistence type="predicted"/>
<sequence>MLTGLRRILVTALLSAFVGIGVILALLGRRPRKQGAGSVEELVPIADPSPAAGKATRGWGLAILLLLIGLTGIVVGPTDRPRAPKPPPTDGDRNPLAALSSPITDTGRALAPHRETPTGSDPVTGPEGPAPSDRSGSTVPSFDIVRIEPSGDAVIAGRAAPGSTVAVLVDGRPVASVRAGADGQFAVTPPPVPAGASEIGLRAANAAGTAHESAAKVAVVVAPSRDTRPLVALTAPNTPTVVLSQPDRPAARRPRSVIEPVKPAPLGAGPVRGAARAPGLDVPKPGNLPGGSEGGNPATDARAGGSGPGGAAASPATPPRVVSIDARDGGGLFVTARAGSGASLRLYLNDTLIAPATVGRDGTVTFAIGRGVRPGAYRVRLDLVDPATGTVQARAEVPFSLPDREVRTSNLRQKQPREAARPDASGPSASGDTEVRREPPAAPSDSSSTGSLAGNVLPQAEAGSPEVSVPGIATARIVRGDNLWTISRRTYGEGERYTLIYDANHDQIRDPDLIYPGQILVLPSPDAFGTESAGKRD</sequence>
<dbReference type="OrthoDB" id="370541at2"/>
<keyword evidence="2" id="KW-1133">Transmembrane helix</keyword>
<dbReference type="Proteomes" id="UP000198704">
    <property type="component" value="Unassembled WGS sequence"/>
</dbReference>
<dbReference type="EMBL" id="FNHS01000009">
    <property type="protein sequence ID" value="SDN52939.1"/>
    <property type="molecule type" value="Genomic_DNA"/>
</dbReference>
<dbReference type="InterPro" id="IPR018392">
    <property type="entry name" value="LysM"/>
</dbReference>
<feature type="transmembrane region" description="Helical" evidence="2">
    <location>
        <begin position="58"/>
        <end position="76"/>
    </location>
</feature>
<protein>
    <submittedName>
        <fullName evidence="4">Nucleoid-associated protein YgaU, contains BON and LysM domains</fullName>
    </submittedName>
</protein>
<dbReference type="CDD" id="cd00118">
    <property type="entry name" value="LysM"/>
    <property type="match status" value="1"/>
</dbReference>
<dbReference type="Gene3D" id="3.10.350.10">
    <property type="entry name" value="LysM domain"/>
    <property type="match status" value="1"/>
</dbReference>
<name>A0A1H0C520_9HYPH</name>
<feature type="domain" description="LysM" evidence="3">
    <location>
        <begin position="473"/>
        <end position="522"/>
    </location>
</feature>
<dbReference type="Gene3D" id="2.60.40.10">
    <property type="entry name" value="Immunoglobulins"/>
    <property type="match status" value="1"/>
</dbReference>
<feature type="region of interest" description="Disordered" evidence="1">
    <location>
        <begin position="78"/>
        <end position="140"/>
    </location>
</feature>
<dbReference type="InterPro" id="IPR036779">
    <property type="entry name" value="LysM_dom_sf"/>
</dbReference>
<dbReference type="PROSITE" id="PS51782">
    <property type="entry name" value="LYSM"/>
    <property type="match status" value="1"/>
</dbReference>
<dbReference type="InterPro" id="IPR041498">
    <property type="entry name" value="Big_6"/>
</dbReference>
<evidence type="ECO:0000313" key="4">
    <source>
        <dbReference type="EMBL" id="SDN52939.1"/>
    </source>
</evidence>
<feature type="compositionally biased region" description="Low complexity" evidence="1">
    <location>
        <begin position="264"/>
        <end position="280"/>
    </location>
</feature>
<dbReference type="InterPro" id="IPR013783">
    <property type="entry name" value="Ig-like_fold"/>
</dbReference>
<evidence type="ECO:0000259" key="3">
    <source>
        <dbReference type="PROSITE" id="PS51782"/>
    </source>
</evidence>
<dbReference type="Pfam" id="PF17936">
    <property type="entry name" value="Big_6"/>
    <property type="match status" value="1"/>
</dbReference>
<accession>A0A1H0C520</accession>
<evidence type="ECO:0000256" key="1">
    <source>
        <dbReference type="SAM" id="MobiDB-lite"/>
    </source>
</evidence>
<dbReference type="RefSeq" id="WP_091717090.1">
    <property type="nucleotide sequence ID" value="NZ_FNHS01000009.1"/>
</dbReference>
<dbReference type="AlphaFoldDB" id="A0A1H0C520"/>
<keyword evidence="2" id="KW-0812">Transmembrane</keyword>
<dbReference type="PANTHER" id="PTHR34700:SF4">
    <property type="entry name" value="PHAGE-LIKE ELEMENT PBSX PROTEIN XKDP"/>
    <property type="match status" value="1"/>
</dbReference>
<evidence type="ECO:0000256" key="2">
    <source>
        <dbReference type="SAM" id="Phobius"/>
    </source>
</evidence>
<feature type="transmembrane region" description="Helical" evidence="2">
    <location>
        <begin position="6"/>
        <end position="27"/>
    </location>
</feature>
<dbReference type="SMART" id="SM00257">
    <property type="entry name" value="LysM"/>
    <property type="match status" value="1"/>
</dbReference>
<evidence type="ECO:0000313" key="5">
    <source>
        <dbReference type="Proteomes" id="UP000198704"/>
    </source>
</evidence>